<evidence type="ECO:0000259" key="1">
    <source>
        <dbReference type="SMART" id="SM00507"/>
    </source>
</evidence>
<evidence type="ECO:0000313" key="2">
    <source>
        <dbReference type="EMBL" id="THG24927.1"/>
    </source>
</evidence>
<keyword evidence="2" id="KW-0378">Hydrolase</keyword>
<dbReference type="GO" id="GO:0004519">
    <property type="term" value="F:endonuclease activity"/>
    <property type="evidence" value="ECO:0007669"/>
    <property type="project" value="UniProtKB-KW"/>
</dbReference>
<dbReference type="Pfam" id="PF01844">
    <property type="entry name" value="HNH"/>
    <property type="match status" value="1"/>
</dbReference>
<name>A0A4V3WRN0_9BIFI</name>
<proteinExistence type="predicted"/>
<evidence type="ECO:0000313" key="3">
    <source>
        <dbReference type="Proteomes" id="UP000306798"/>
    </source>
</evidence>
<dbReference type="GO" id="GO:0008270">
    <property type="term" value="F:zinc ion binding"/>
    <property type="evidence" value="ECO:0007669"/>
    <property type="project" value="InterPro"/>
</dbReference>
<dbReference type="GO" id="GO:0003676">
    <property type="term" value="F:nucleic acid binding"/>
    <property type="evidence" value="ECO:0007669"/>
    <property type="project" value="InterPro"/>
</dbReference>
<keyword evidence="2" id="KW-0255">Endonuclease</keyword>
<dbReference type="SMART" id="SM00507">
    <property type="entry name" value="HNHc"/>
    <property type="match status" value="1"/>
</dbReference>
<gene>
    <name evidence="2" type="ORF">E5991_06920</name>
</gene>
<feature type="domain" description="HNH nuclease" evidence="1">
    <location>
        <begin position="10"/>
        <end position="63"/>
    </location>
</feature>
<sequence>MARRQTVAPAIRREVIRRWGNKCWLGLPGCTGAGEEDDHIVPWSHRGRDSVDNIRRACKHCNAARQDRVLSGYGPTMHVVLGPPGADLMGAAEPYLKRDSITVSHADIMEALCPEHGPKPSPALRAAAGSAWDAAYRRLAKSRAPVDVWLLRTLPMSRTHPRLLDEWIALDYDVTIIDPGAAYVFDRAGLDADALKVARQWYALHLTQAGVDARLAVRHEELARLGLRSAELPATIGRVTW</sequence>
<dbReference type="InterPro" id="IPR002711">
    <property type="entry name" value="HNH"/>
</dbReference>
<dbReference type="Proteomes" id="UP000306798">
    <property type="component" value="Unassembled WGS sequence"/>
</dbReference>
<keyword evidence="2" id="KW-0540">Nuclease</keyword>
<organism evidence="2 3">
    <name type="scientific">Bifidobacterium pseudolongum</name>
    <dbReference type="NCBI Taxonomy" id="1694"/>
    <lineage>
        <taxon>Bacteria</taxon>
        <taxon>Bacillati</taxon>
        <taxon>Actinomycetota</taxon>
        <taxon>Actinomycetes</taxon>
        <taxon>Bifidobacteriales</taxon>
        <taxon>Bifidobacteriaceae</taxon>
        <taxon>Bifidobacterium</taxon>
    </lineage>
</organism>
<dbReference type="Gene3D" id="1.10.30.50">
    <property type="match status" value="1"/>
</dbReference>
<comment type="caution">
    <text evidence="2">The sequence shown here is derived from an EMBL/GenBank/DDBJ whole genome shotgun (WGS) entry which is preliminary data.</text>
</comment>
<dbReference type="InterPro" id="IPR003615">
    <property type="entry name" value="HNH_nuc"/>
</dbReference>
<accession>A0A4V3WRN0</accession>
<dbReference type="EMBL" id="SSTF01000019">
    <property type="protein sequence ID" value="THG24927.1"/>
    <property type="molecule type" value="Genomic_DNA"/>
</dbReference>
<reference evidence="2 3" key="1">
    <citation type="submission" date="2019-04" db="EMBL/GenBank/DDBJ databases">
        <title>Microbes associate with the intestines of laboratory mice.</title>
        <authorList>
            <person name="Navarre W."/>
            <person name="Wong E."/>
            <person name="Huang K.C."/>
            <person name="Tropini C."/>
            <person name="Ng K."/>
            <person name="Yu B."/>
        </authorList>
    </citation>
    <scope>NUCLEOTIDE SEQUENCE [LARGE SCALE GENOMIC DNA]</scope>
    <source>
        <strain evidence="2 3">NM87_A27A</strain>
    </source>
</reference>
<dbReference type="AlphaFoldDB" id="A0A4V3WRN0"/>
<protein>
    <submittedName>
        <fullName evidence="2">HNH endonuclease</fullName>
    </submittedName>
</protein>
<dbReference type="CDD" id="cd00085">
    <property type="entry name" value="HNHc"/>
    <property type="match status" value="1"/>
</dbReference>